<evidence type="ECO:0000313" key="3">
    <source>
        <dbReference type="Proteomes" id="UP001153269"/>
    </source>
</evidence>
<name>A0A9N7Z8L5_PLEPL</name>
<proteinExistence type="predicted"/>
<feature type="compositionally biased region" description="Basic and acidic residues" evidence="1">
    <location>
        <begin position="74"/>
        <end position="85"/>
    </location>
</feature>
<dbReference type="EMBL" id="CADEAL010004220">
    <property type="protein sequence ID" value="CAB1454636.1"/>
    <property type="molecule type" value="Genomic_DNA"/>
</dbReference>
<gene>
    <name evidence="2" type="ORF">PLEPLA_LOCUS42402</name>
</gene>
<feature type="compositionally biased region" description="Basic and acidic residues" evidence="1">
    <location>
        <begin position="40"/>
        <end position="51"/>
    </location>
</feature>
<comment type="caution">
    <text evidence="2">The sequence shown here is derived from an EMBL/GenBank/DDBJ whole genome shotgun (WGS) entry which is preliminary data.</text>
</comment>
<evidence type="ECO:0000313" key="2">
    <source>
        <dbReference type="EMBL" id="CAB1454636.1"/>
    </source>
</evidence>
<feature type="region of interest" description="Disordered" evidence="1">
    <location>
        <begin position="33"/>
        <end position="100"/>
    </location>
</feature>
<protein>
    <submittedName>
        <fullName evidence="2">Uncharacterized protein</fullName>
    </submittedName>
</protein>
<evidence type="ECO:0000256" key="1">
    <source>
        <dbReference type="SAM" id="MobiDB-lite"/>
    </source>
</evidence>
<dbReference type="Proteomes" id="UP001153269">
    <property type="component" value="Unassembled WGS sequence"/>
</dbReference>
<organism evidence="2 3">
    <name type="scientific">Pleuronectes platessa</name>
    <name type="common">European plaice</name>
    <dbReference type="NCBI Taxonomy" id="8262"/>
    <lineage>
        <taxon>Eukaryota</taxon>
        <taxon>Metazoa</taxon>
        <taxon>Chordata</taxon>
        <taxon>Craniata</taxon>
        <taxon>Vertebrata</taxon>
        <taxon>Euteleostomi</taxon>
        <taxon>Actinopterygii</taxon>
        <taxon>Neopterygii</taxon>
        <taxon>Teleostei</taxon>
        <taxon>Neoteleostei</taxon>
        <taxon>Acanthomorphata</taxon>
        <taxon>Carangaria</taxon>
        <taxon>Pleuronectiformes</taxon>
        <taxon>Pleuronectoidei</taxon>
        <taxon>Pleuronectidae</taxon>
        <taxon>Pleuronectes</taxon>
    </lineage>
</organism>
<dbReference type="AlphaFoldDB" id="A0A9N7Z8L5"/>
<keyword evidence="3" id="KW-1185">Reference proteome</keyword>
<reference evidence="2" key="1">
    <citation type="submission" date="2020-03" db="EMBL/GenBank/DDBJ databases">
        <authorList>
            <person name="Weist P."/>
        </authorList>
    </citation>
    <scope>NUCLEOTIDE SEQUENCE</scope>
</reference>
<sequence>MARLESQQKGVGLPLSSRWHELGLLPCQSSRMWDGSSLRDQNRAREHDRKSLTTRPLKNAGGRRTQKQGMTNRSAHESVLAHHDITPSLGSRRRLSSPGQRLNTVTTQIFAYLPVGVPSVPVAPSAALSQPSTIWLIVGFALTASLSHKCDCLSAGNLANTLLSSLTGCLPLATLHSNMQTRAGGREYTEMLFHTMNLKPQPPPFDQELSINTGRIYISGGKLLSSLCCAKAFPCQRGI</sequence>
<accession>A0A9N7Z8L5</accession>